<dbReference type="AlphaFoldDB" id="A0A3S3VHQ6"/>
<evidence type="ECO:0000313" key="2">
    <source>
        <dbReference type="Proteomes" id="UP000287687"/>
    </source>
</evidence>
<sequence length="128" mass="14449">MMHSIDAQVELRRLEEACRQTRHQIDLIERQIIRKMTALIPSLGQRRHGHRRGKRLEHEAFLCRYRSNLAAITAECQPDIDALSSKLARQEAAFASFHARISLMHDCAGAGQGTEDDLDSDRSGGRTA</sequence>
<reference evidence="1 2" key="1">
    <citation type="submission" date="2019-01" db="EMBL/GenBank/DDBJ databases">
        <title>The draft genome of Rhizobium sp. 24NR.</title>
        <authorList>
            <person name="Liu L."/>
            <person name="Liang L."/>
            <person name="Shi S."/>
            <person name="Xu L."/>
            <person name="Wang X."/>
            <person name="Li L."/>
            <person name="Zhang X."/>
        </authorList>
    </citation>
    <scope>NUCLEOTIDE SEQUENCE [LARGE SCALE GENOMIC DNA]</scope>
    <source>
        <strain evidence="1 2">24NR</strain>
    </source>
</reference>
<dbReference type="RefSeq" id="WP_128445477.1">
    <property type="nucleotide sequence ID" value="NZ_SBIP01000006.1"/>
</dbReference>
<dbReference type="EMBL" id="SBIP01000006">
    <property type="protein sequence ID" value="RWX74816.1"/>
    <property type="molecule type" value="Genomic_DNA"/>
</dbReference>
<dbReference type="Proteomes" id="UP000287687">
    <property type="component" value="Unassembled WGS sequence"/>
</dbReference>
<organism evidence="1 2">
    <name type="scientific">Neorhizobium lilium</name>
    <dbReference type="NCBI Taxonomy" id="2503024"/>
    <lineage>
        <taxon>Bacteria</taxon>
        <taxon>Pseudomonadati</taxon>
        <taxon>Pseudomonadota</taxon>
        <taxon>Alphaproteobacteria</taxon>
        <taxon>Hyphomicrobiales</taxon>
        <taxon>Rhizobiaceae</taxon>
        <taxon>Rhizobium/Agrobacterium group</taxon>
        <taxon>Neorhizobium</taxon>
    </lineage>
</organism>
<gene>
    <name evidence="1" type="ORF">EPK99_23250</name>
</gene>
<evidence type="ECO:0000313" key="1">
    <source>
        <dbReference type="EMBL" id="RWX74816.1"/>
    </source>
</evidence>
<comment type="caution">
    <text evidence="1">The sequence shown here is derived from an EMBL/GenBank/DDBJ whole genome shotgun (WGS) entry which is preliminary data.</text>
</comment>
<name>A0A3S3VHQ6_9HYPH</name>
<keyword evidence="2" id="KW-1185">Reference proteome</keyword>
<proteinExistence type="predicted"/>
<dbReference type="OrthoDB" id="8402008at2"/>
<protein>
    <submittedName>
        <fullName evidence="1">Uncharacterized protein</fullName>
    </submittedName>
</protein>
<accession>A0A3S3VHQ6</accession>